<evidence type="ECO:0000256" key="5">
    <source>
        <dbReference type="ARBA" id="ARBA00023157"/>
    </source>
</evidence>
<keyword evidence="4" id="KW-0611">Plant defense</keyword>
<evidence type="ECO:0008006" key="9">
    <source>
        <dbReference type="Google" id="ProtNLM"/>
    </source>
</evidence>
<dbReference type="InterPro" id="IPR010851">
    <property type="entry name" value="DEFL"/>
</dbReference>
<comment type="similarity">
    <text evidence="1">Belongs to the DEFL family.</text>
</comment>
<reference evidence="7" key="1">
    <citation type="submission" date="2020-05" db="EMBL/GenBank/DDBJ databases">
        <title>WGS assembly of Corymbia citriodora subspecies variegata.</title>
        <authorList>
            <person name="Barry K."/>
            <person name="Hundley H."/>
            <person name="Shu S."/>
            <person name="Jenkins J."/>
            <person name="Grimwood J."/>
            <person name="Baten A."/>
        </authorList>
    </citation>
    <scope>NUCLEOTIDE SEQUENCE</scope>
    <source>
        <strain evidence="7">CV2-018</strain>
    </source>
</reference>
<feature type="signal peptide" evidence="6">
    <location>
        <begin position="1"/>
        <end position="26"/>
    </location>
</feature>
<keyword evidence="3" id="KW-0295">Fungicide</keyword>
<keyword evidence="6" id="KW-0732">Signal</keyword>
<sequence>MKSLSISFLVLFLLLSFGNEVTMVTAANVCIQSNDLGKLCVLAECQALCTQKLGPNATGACINFSTCNCSYPC</sequence>
<evidence type="ECO:0000313" key="8">
    <source>
        <dbReference type="Proteomes" id="UP000806378"/>
    </source>
</evidence>
<evidence type="ECO:0000256" key="2">
    <source>
        <dbReference type="ARBA" id="ARBA00022529"/>
    </source>
</evidence>
<dbReference type="Proteomes" id="UP000806378">
    <property type="component" value="Unassembled WGS sequence"/>
</dbReference>
<evidence type="ECO:0000256" key="1">
    <source>
        <dbReference type="ARBA" id="ARBA00006722"/>
    </source>
</evidence>
<protein>
    <recommendedName>
        <fullName evidence="9">Defensin-like protein</fullName>
    </recommendedName>
</protein>
<dbReference type="GO" id="GO:0050832">
    <property type="term" value="P:defense response to fungus"/>
    <property type="evidence" value="ECO:0007669"/>
    <property type="project" value="UniProtKB-KW"/>
</dbReference>
<dbReference type="AlphaFoldDB" id="A0A8T0CLW0"/>
<feature type="chain" id="PRO_5035796500" description="Defensin-like protein" evidence="6">
    <location>
        <begin position="27"/>
        <end position="73"/>
    </location>
</feature>
<dbReference type="GO" id="GO:0031640">
    <property type="term" value="P:killing of cells of another organism"/>
    <property type="evidence" value="ECO:0007669"/>
    <property type="project" value="UniProtKB-KW"/>
</dbReference>
<gene>
    <name evidence="7" type="ORF">BT93_L3438</name>
</gene>
<proteinExistence type="inferred from homology"/>
<keyword evidence="5" id="KW-1015">Disulfide bond</keyword>
<accession>A0A8T0CLW0</accession>
<dbReference type="EMBL" id="MU091391">
    <property type="protein sequence ID" value="KAF7847019.1"/>
    <property type="molecule type" value="Genomic_DNA"/>
</dbReference>
<name>A0A8T0CLW0_CORYI</name>
<comment type="caution">
    <text evidence="7">The sequence shown here is derived from an EMBL/GenBank/DDBJ whole genome shotgun (WGS) entry which is preliminary data.</text>
</comment>
<evidence type="ECO:0000256" key="6">
    <source>
        <dbReference type="SAM" id="SignalP"/>
    </source>
</evidence>
<dbReference type="Pfam" id="PF07333">
    <property type="entry name" value="SLR1-BP"/>
    <property type="match status" value="1"/>
</dbReference>
<keyword evidence="8" id="KW-1185">Reference proteome</keyword>
<dbReference type="Gramene" id="rna-gnl|WGS:JABURB|Cocit.L3438.1">
    <property type="protein sequence ID" value="cds-KAF7847019.1"/>
    <property type="gene ID" value="gene-BT93_L3438"/>
</dbReference>
<evidence type="ECO:0000256" key="3">
    <source>
        <dbReference type="ARBA" id="ARBA00022577"/>
    </source>
</evidence>
<evidence type="ECO:0000313" key="7">
    <source>
        <dbReference type="EMBL" id="KAF7847019.1"/>
    </source>
</evidence>
<evidence type="ECO:0000256" key="4">
    <source>
        <dbReference type="ARBA" id="ARBA00022821"/>
    </source>
</evidence>
<keyword evidence="2" id="KW-0929">Antimicrobial</keyword>
<organism evidence="7 8">
    <name type="scientific">Corymbia citriodora subsp. variegata</name>
    <dbReference type="NCBI Taxonomy" id="360336"/>
    <lineage>
        <taxon>Eukaryota</taxon>
        <taxon>Viridiplantae</taxon>
        <taxon>Streptophyta</taxon>
        <taxon>Embryophyta</taxon>
        <taxon>Tracheophyta</taxon>
        <taxon>Spermatophyta</taxon>
        <taxon>Magnoliopsida</taxon>
        <taxon>eudicotyledons</taxon>
        <taxon>Gunneridae</taxon>
        <taxon>Pentapetalae</taxon>
        <taxon>rosids</taxon>
        <taxon>malvids</taxon>
        <taxon>Myrtales</taxon>
        <taxon>Myrtaceae</taxon>
        <taxon>Myrtoideae</taxon>
        <taxon>Eucalypteae</taxon>
        <taxon>Corymbia</taxon>
    </lineage>
</organism>